<dbReference type="Gene3D" id="3.40.50.150">
    <property type="entry name" value="Vaccinia Virus protein VP39"/>
    <property type="match status" value="1"/>
</dbReference>
<dbReference type="CDD" id="cd02440">
    <property type="entry name" value="AdoMet_MTases"/>
    <property type="match status" value="1"/>
</dbReference>
<evidence type="ECO:0000313" key="2">
    <source>
        <dbReference type="EMBL" id="ADQ17014.1"/>
    </source>
</evidence>
<dbReference type="SUPFAM" id="SSF53335">
    <property type="entry name" value="S-adenosyl-L-methionine-dependent methyltransferases"/>
    <property type="match status" value="1"/>
</dbReference>
<dbReference type="Pfam" id="PF13679">
    <property type="entry name" value="Methyltransf_32"/>
    <property type="match status" value="1"/>
</dbReference>
<dbReference type="OrthoDB" id="5502211at2"/>
<dbReference type="PANTHER" id="PTHR13369:SF3">
    <property type="entry name" value="METHYLTRANSFERASE DOMAIN-CONTAINING PROTEIN"/>
    <property type="match status" value="1"/>
</dbReference>
<dbReference type="eggNOG" id="COG2519">
    <property type="taxonomic scope" value="Bacteria"/>
</dbReference>
<accession>E4RUZ1</accession>
<dbReference type="InterPro" id="IPR029063">
    <property type="entry name" value="SAM-dependent_MTases_sf"/>
</dbReference>
<dbReference type="KEGG" id="lby:Lbys_1295"/>
<sequence>MKQKFLNIFSEYFENSKLSKLIVSSPLQDSEFRSIIIRPFLSKKGHLLSWVYRYPRKDVTKNYTLDESLALLQKMIGVDFKQFDLYGLEQEVFLKADGKEKMTQKPVQMKREVQVTHNKVKSRMVESDANFLKLLGVSSTDGHLKKEKRDKFVQINKFLEFFKNATESLEKNKMTVLDMGSGKGYLTFAIYHYLKEVLSEKPEVKGVEFREDMVHLCNQKAAEAGFDGLGFVQGSIDSYEIPSVDVLIALHACDTATDDALAKGIRSGAKVIMVSPCCHKQVRKSMKTAGLASWFSKYGIVEERTAEMLTDLIRAEVLEIFGYQTQVFEFVNAENSPKNLMITAVKKRENRAEDQNAWMEIEKIKAFYGVEYQHLEREMRT</sequence>
<keyword evidence="3" id="KW-1185">Reference proteome</keyword>
<dbReference type="Proteomes" id="UP000007435">
    <property type="component" value="Chromosome"/>
</dbReference>
<dbReference type="InterPro" id="IPR025714">
    <property type="entry name" value="Methyltranfer_dom"/>
</dbReference>
<dbReference type="AlphaFoldDB" id="E4RUZ1"/>
<dbReference type="HOGENOM" id="CLU_031012_0_0_10"/>
<evidence type="ECO:0000313" key="3">
    <source>
        <dbReference type="Proteomes" id="UP000007435"/>
    </source>
</evidence>
<protein>
    <recommendedName>
        <fullName evidence="1">Methyltransferase domain-containing protein</fullName>
    </recommendedName>
</protein>
<dbReference type="EMBL" id="CP002305">
    <property type="protein sequence ID" value="ADQ17014.1"/>
    <property type="molecule type" value="Genomic_DNA"/>
</dbReference>
<reference evidence="2 3" key="2">
    <citation type="journal article" date="2011" name="Stand. Genomic Sci.">
        <title>Complete genome sequence of Leadbetterella byssophila type strain (4M15).</title>
        <authorList>
            <person name="Abt B."/>
            <person name="Teshima H."/>
            <person name="Lucas S."/>
            <person name="Lapidus A."/>
            <person name="Del Rio T.G."/>
            <person name="Nolan M."/>
            <person name="Tice H."/>
            <person name="Cheng J.F."/>
            <person name="Pitluck S."/>
            <person name="Liolios K."/>
            <person name="Pagani I."/>
            <person name="Ivanova N."/>
            <person name="Mavromatis K."/>
            <person name="Pati A."/>
            <person name="Tapia R."/>
            <person name="Han C."/>
            <person name="Goodwin L."/>
            <person name="Chen A."/>
            <person name="Palaniappan K."/>
            <person name="Land M."/>
            <person name="Hauser L."/>
            <person name="Chang Y.J."/>
            <person name="Jeffries C.D."/>
            <person name="Rohde M."/>
            <person name="Goker M."/>
            <person name="Tindall B.J."/>
            <person name="Detter J.C."/>
            <person name="Woyke T."/>
            <person name="Bristow J."/>
            <person name="Eisen J.A."/>
            <person name="Markowitz V."/>
            <person name="Hugenholtz P."/>
            <person name="Klenk H.P."/>
            <person name="Kyrpides N.C."/>
        </authorList>
    </citation>
    <scope>NUCLEOTIDE SEQUENCE [LARGE SCALE GENOMIC DNA]</scope>
    <source>
        <strain evidence="3">DSM 17132 / JCM 16389 / KACC 11308 / NBRC 106382 / 4M15</strain>
    </source>
</reference>
<evidence type="ECO:0000259" key="1">
    <source>
        <dbReference type="Pfam" id="PF13679"/>
    </source>
</evidence>
<dbReference type="GO" id="GO:0005737">
    <property type="term" value="C:cytoplasm"/>
    <property type="evidence" value="ECO:0007669"/>
    <property type="project" value="TreeGrafter"/>
</dbReference>
<name>E4RUZ1_LEAB4</name>
<gene>
    <name evidence="2" type="ordered locus">Lbys_1295</name>
</gene>
<dbReference type="PANTHER" id="PTHR13369">
    <property type="match status" value="1"/>
</dbReference>
<organism evidence="2 3">
    <name type="scientific">Leadbetterella byssophila (strain DSM 17132 / JCM 16389 / KACC 11308 / NBRC 106382 / 4M15)</name>
    <dbReference type="NCBI Taxonomy" id="649349"/>
    <lineage>
        <taxon>Bacteria</taxon>
        <taxon>Pseudomonadati</taxon>
        <taxon>Bacteroidota</taxon>
        <taxon>Cytophagia</taxon>
        <taxon>Cytophagales</taxon>
        <taxon>Leadbetterellaceae</taxon>
        <taxon>Leadbetterella</taxon>
    </lineage>
</organism>
<reference key="1">
    <citation type="submission" date="2010-11" db="EMBL/GenBank/DDBJ databases">
        <title>The complete genome of Leadbetterella byssophila DSM 17132.</title>
        <authorList>
            <consortium name="US DOE Joint Genome Institute (JGI-PGF)"/>
            <person name="Lucas S."/>
            <person name="Copeland A."/>
            <person name="Lapidus A."/>
            <person name="Glavina del Rio T."/>
            <person name="Dalin E."/>
            <person name="Tice H."/>
            <person name="Bruce D."/>
            <person name="Goodwin L."/>
            <person name="Pitluck S."/>
            <person name="Kyrpides N."/>
            <person name="Mavromatis K."/>
            <person name="Ivanova N."/>
            <person name="Teshima H."/>
            <person name="Brettin T."/>
            <person name="Detter J.C."/>
            <person name="Han C."/>
            <person name="Tapia R."/>
            <person name="Land M."/>
            <person name="Hauser L."/>
            <person name="Markowitz V."/>
            <person name="Cheng J.-F."/>
            <person name="Hugenholtz P."/>
            <person name="Woyke T."/>
            <person name="Wu D."/>
            <person name="Tindall B."/>
            <person name="Pomrenke H.G."/>
            <person name="Brambilla E."/>
            <person name="Klenk H.-P."/>
            <person name="Eisen J.A."/>
        </authorList>
    </citation>
    <scope>NUCLEOTIDE SEQUENCE [LARGE SCALE GENOMIC DNA]</scope>
    <source>
        <strain>DSM 17132</strain>
    </source>
</reference>
<dbReference type="STRING" id="649349.Lbys_1295"/>
<feature type="domain" description="Methyltransferase" evidence="1">
    <location>
        <begin position="150"/>
        <end position="284"/>
    </location>
</feature>
<proteinExistence type="predicted"/>